<dbReference type="AlphaFoldDB" id="A0A223HZT6"/>
<keyword evidence="1" id="KW-0812">Transmembrane</keyword>
<protein>
    <submittedName>
        <fullName evidence="2">Uncharacterized protein</fullName>
    </submittedName>
</protein>
<accession>A0A223HZT6</accession>
<keyword evidence="1" id="KW-0472">Membrane</keyword>
<evidence type="ECO:0000313" key="2">
    <source>
        <dbReference type="EMBL" id="AST57983.1"/>
    </source>
</evidence>
<dbReference type="Proteomes" id="UP000214975">
    <property type="component" value="Chromosome"/>
</dbReference>
<evidence type="ECO:0000313" key="3">
    <source>
        <dbReference type="Proteomes" id="UP000214975"/>
    </source>
</evidence>
<keyword evidence="1" id="KW-1133">Transmembrane helix</keyword>
<dbReference type="EMBL" id="CP016893">
    <property type="protein sequence ID" value="AST57983.1"/>
    <property type="molecule type" value="Genomic_DNA"/>
</dbReference>
<organism evidence="2 3">
    <name type="scientific">Thermoanaerobacterium thermosaccharolyticum</name>
    <name type="common">Clostridium thermosaccharolyticum</name>
    <dbReference type="NCBI Taxonomy" id="1517"/>
    <lineage>
        <taxon>Bacteria</taxon>
        <taxon>Bacillati</taxon>
        <taxon>Bacillota</taxon>
        <taxon>Clostridia</taxon>
        <taxon>Thermoanaerobacterales</taxon>
        <taxon>Thermoanaerobacteraceae</taxon>
        <taxon>Thermoanaerobacterium</taxon>
    </lineage>
</organism>
<proteinExistence type="predicted"/>
<reference evidence="2 3" key="1">
    <citation type="submission" date="2016-08" db="EMBL/GenBank/DDBJ databases">
        <title>A novel genetic cassette of butanologenic Thermoanaerobacterium thermosaccharolyticum that directly convert cellulose to butanol.</title>
        <authorList>
            <person name="Li T."/>
            <person name="He J."/>
        </authorList>
    </citation>
    <scope>NUCLEOTIDE SEQUENCE [LARGE SCALE GENOMIC DNA]</scope>
    <source>
        <strain evidence="2 3">TG57</strain>
    </source>
</reference>
<name>A0A223HZT6_THETR</name>
<gene>
    <name evidence="2" type="ORF">Thert_02033</name>
</gene>
<sequence>MYLIFSPTWISVSFISTFSLIDALPIMEYRMLNNKIDVRAKKM</sequence>
<evidence type="ECO:0000256" key="1">
    <source>
        <dbReference type="SAM" id="Phobius"/>
    </source>
</evidence>
<feature type="transmembrane region" description="Helical" evidence="1">
    <location>
        <begin position="6"/>
        <end position="26"/>
    </location>
</feature>